<keyword evidence="1" id="KW-0175">Coiled coil</keyword>
<dbReference type="GO" id="GO:0006281">
    <property type="term" value="P:DNA repair"/>
    <property type="evidence" value="ECO:0007669"/>
    <property type="project" value="InterPro"/>
</dbReference>
<gene>
    <name evidence="3" type="ORF">FA045_09055</name>
</gene>
<dbReference type="SUPFAM" id="SSF52540">
    <property type="entry name" value="P-loop containing nucleoside triphosphate hydrolases"/>
    <property type="match status" value="2"/>
</dbReference>
<dbReference type="CDD" id="cd18809">
    <property type="entry name" value="SF1_C_RecD"/>
    <property type="match status" value="1"/>
</dbReference>
<feature type="domain" description="AAA+ ATPase" evidence="2">
    <location>
        <begin position="27"/>
        <end position="186"/>
    </location>
</feature>
<dbReference type="AlphaFoldDB" id="A0A4U1C778"/>
<accession>A0A4U1C778</accession>
<keyword evidence="3" id="KW-0347">Helicase</keyword>
<dbReference type="Gene3D" id="3.40.50.300">
    <property type="entry name" value="P-loop containing nucleotide triphosphate hydrolases"/>
    <property type="match status" value="1"/>
</dbReference>
<dbReference type="SMART" id="SM00382">
    <property type="entry name" value="AAA"/>
    <property type="match status" value="1"/>
</dbReference>
<keyword evidence="3" id="KW-0547">Nucleotide-binding</keyword>
<dbReference type="Proteomes" id="UP000310477">
    <property type="component" value="Unassembled WGS sequence"/>
</dbReference>
<dbReference type="InterPro" id="IPR027417">
    <property type="entry name" value="P-loop_NTPase"/>
</dbReference>
<dbReference type="InterPro" id="IPR003593">
    <property type="entry name" value="AAA+_ATPase"/>
</dbReference>
<keyword evidence="4" id="KW-1185">Reference proteome</keyword>
<reference evidence="3 4" key="1">
    <citation type="submission" date="2019-04" db="EMBL/GenBank/DDBJ databases">
        <title>Pedobacter sp. AR-2-6 sp. nov., isolated from Arctic soil.</title>
        <authorList>
            <person name="Dahal R.H."/>
            <person name="Kim D.-U."/>
        </authorList>
    </citation>
    <scope>NUCLEOTIDE SEQUENCE [LARGE SCALE GENOMIC DNA]</scope>
    <source>
        <strain evidence="3 4">AR-2-6</strain>
    </source>
</reference>
<dbReference type="RefSeq" id="WP_136876703.1">
    <property type="nucleotide sequence ID" value="NZ_SWBO01000004.1"/>
</dbReference>
<dbReference type="InterPro" id="IPR010285">
    <property type="entry name" value="DNA_helicase_pif1-like_DEAD"/>
</dbReference>
<name>A0A4U1C778_9SPHI</name>
<proteinExistence type="predicted"/>
<dbReference type="EMBL" id="SWBO01000004">
    <property type="protein sequence ID" value="TKC01375.1"/>
    <property type="molecule type" value="Genomic_DNA"/>
</dbReference>
<sequence>MATIIDNIELDETNVEFNYASDFVKHTDRLVYLTGKAGTGKTTFLKYLQETTTKNTVILAPTGVAAINAGGQTIHSFFQIKPSVYVPNDKRLQTRADLNDTDRSTIFDHFKYFKERLEIIRGLDLLIIDEISMVRCDLLDVVDKLLRVFRRRENEPFGGVQVILIGDTFQLPPIADFEQWEILQPYYKSPFFFSSKVIEQNKPVYIELKKIYRQNEQEFIDLLNRVRVNQVTANEFNLLNSKYNPTFTPNGSTNYITLATHNKLVDSTNLTKLAELPSELKFFEATVNGLFPENIMPTDRILQLKEGAQIMFIKNDKAKRYYNGKIAKISKIEENKIVVEFSDGNEITVEKQEWNNIKYTWDEQKKKIEEEIIGTFTQFPIKLAWAITVHKSQGLTFEKVIADLGAAFTSGQVYVALSRCTTFSGLVLKTKIEQKAIKTDPQVLQFAQNETPSTLIVQELNSGKADFYYKKVREGIKAFDFVEAYNNFTKAIKFRNDIETESFKKYFVITAERFGKIKSDFFILQEKYIKVNDEKVELKETLRTTKISVKEQKQKIDDQNKSLKLLMQTTAKAEQKNTENEELISRLSLQVKDLETRFRVSQSHLQTANEKIGKKEYLNKLQEETIRTLRRDEEIQVKKIQELKSNLDNSTKEIKRLENLKWHQKLFGQK</sequence>
<dbReference type="Gene3D" id="2.30.30.940">
    <property type="match status" value="1"/>
</dbReference>
<evidence type="ECO:0000313" key="4">
    <source>
        <dbReference type="Proteomes" id="UP000310477"/>
    </source>
</evidence>
<dbReference type="OrthoDB" id="9763659at2"/>
<dbReference type="GO" id="GO:0000723">
    <property type="term" value="P:telomere maintenance"/>
    <property type="evidence" value="ECO:0007669"/>
    <property type="project" value="InterPro"/>
</dbReference>
<dbReference type="PANTHER" id="PTHR47642">
    <property type="entry name" value="ATP-DEPENDENT DNA HELICASE"/>
    <property type="match status" value="1"/>
</dbReference>
<evidence type="ECO:0000259" key="2">
    <source>
        <dbReference type="SMART" id="SM00382"/>
    </source>
</evidence>
<dbReference type="PANTHER" id="PTHR47642:SF7">
    <property type="entry name" value="ATP-DEPENDENT DNA HELICASE PIF1"/>
    <property type="match status" value="1"/>
</dbReference>
<dbReference type="InterPro" id="IPR051055">
    <property type="entry name" value="PIF1_helicase"/>
</dbReference>
<dbReference type="Pfam" id="PF05970">
    <property type="entry name" value="PIF1"/>
    <property type="match status" value="1"/>
</dbReference>
<protein>
    <submittedName>
        <fullName evidence="3">DNA helicase</fullName>
    </submittedName>
</protein>
<comment type="caution">
    <text evidence="3">The sequence shown here is derived from an EMBL/GenBank/DDBJ whole genome shotgun (WGS) entry which is preliminary data.</text>
</comment>
<dbReference type="GO" id="GO:0003678">
    <property type="term" value="F:DNA helicase activity"/>
    <property type="evidence" value="ECO:0007669"/>
    <property type="project" value="InterPro"/>
</dbReference>
<organism evidence="3 4">
    <name type="scientific">Pedobacter cryotolerans</name>
    <dbReference type="NCBI Taxonomy" id="2571270"/>
    <lineage>
        <taxon>Bacteria</taxon>
        <taxon>Pseudomonadati</taxon>
        <taxon>Bacteroidota</taxon>
        <taxon>Sphingobacteriia</taxon>
        <taxon>Sphingobacteriales</taxon>
        <taxon>Sphingobacteriaceae</taxon>
        <taxon>Pedobacter</taxon>
    </lineage>
</organism>
<feature type="coiled-coil region" evidence="1">
    <location>
        <begin position="549"/>
        <end position="597"/>
    </location>
</feature>
<evidence type="ECO:0000256" key="1">
    <source>
        <dbReference type="SAM" id="Coils"/>
    </source>
</evidence>
<keyword evidence="3" id="KW-0378">Hydrolase</keyword>
<keyword evidence="3" id="KW-0067">ATP-binding</keyword>
<evidence type="ECO:0000313" key="3">
    <source>
        <dbReference type="EMBL" id="TKC01375.1"/>
    </source>
</evidence>
<dbReference type="FunFam" id="3.40.50.300:FF:001498">
    <property type="entry name" value="ATP-dependent DNA helicase"/>
    <property type="match status" value="1"/>
</dbReference>